<accession>A0A939RLQ3</accession>
<evidence type="ECO:0000256" key="1">
    <source>
        <dbReference type="SAM" id="SignalP"/>
    </source>
</evidence>
<comment type="caution">
    <text evidence="3">The sequence shown here is derived from an EMBL/GenBank/DDBJ whole genome shotgun (WGS) entry which is preliminary data.</text>
</comment>
<name>A0A939RLQ3_9BRAD</name>
<dbReference type="EMBL" id="JAGEPA010000001">
    <property type="protein sequence ID" value="MBO1429419.1"/>
    <property type="molecule type" value="Genomic_DNA"/>
</dbReference>
<dbReference type="RefSeq" id="WP_176529856.1">
    <property type="nucleotide sequence ID" value="NZ_CP088022.1"/>
</dbReference>
<reference evidence="2" key="2">
    <citation type="journal article" date="2021" name="Int. J. Syst. Evol. Microbiol.">
        <title>Bradyrhizobium septentrionale sp. nov. (sv. septentrionale) and Bradyrhizobium quebecense sp. nov. (sv. septentrionale) associated with legumes native to Canada possess rearranged symbiosis genes and numerous insertion sequences.</title>
        <authorList>
            <person name="Bromfield E.S.P."/>
            <person name="Cloutier S."/>
        </authorList>
    </citation>
    <scope>NUCLEOTIDE SEQUENCE</scope>
    <source>
        <strain evidence="2">12S5</strain>
    </source>
</reference>
<protein>
    <recommendedName>
        <fullName evidence="5">Silver efflux pump</fullName>
    </recommendedName>
</protein>
<reference evidence="3" key="1">
    <citation type="submission" date="2020-06" db="EMBL/GenBank/DDBJ databases">
        <title>Whole Genome Sequence of Bradyrhizobium sp. Strain 66S1MB.</title>
        <authorList>
            <person name="Bromfield E."/>
            <person name="Cloutier S."/>
        </authorList>
    </citation>
    <scope>NUCLEOTIDE SEQUENCE</scope>
    <source>
        <strain evidence="3">66S1MB</strain>
    </source>
</reference>
<sequence>MKLSSKSGATLAVAAATLFLAGSVVSTTSTPANAAMGKCMAGNACKGQSACKGGANSCKGLNACKGTGFSLSSEKQCNAMGGKFVKS</sequence>
<evidence type="ECO:0000313" key="2">
    <source>
        <dbReference type="EMBL" id="MBO1429419.1"/>
    </source>
</evidence>
<proteinExistence type="predicted"/>
<dbReference type="AlphaFoldDB" id="A0A939RLQ3"/>
<keyword evidence="1" id="KW-0732">Signal</keyword>
<gene>
    <name evidence="3" type="ORF">HU230_09400</name>
    <name evidence="2" type="ORF">J4P68_08235</name>
</gene>
<evidence type="ECO:0008006" key="5">
    <source>
        <dbReference type="Google" id="ProtNLM"/>
    </source>
</evidence>
<feature type="chain" id="PRO_5036838146" description="Silver efflux pump" evidence="1">
    <location>
        <begin position="35"/>
        <end position="87"/>
    </location>
</feature>
<dbReference type="EMBL" id="JABWSX010000001">
    <property type="protein sequence ID" value="NVL05931.1"/>
    <property type="molecule type" value="Genomic_DNA"/>
</dbReference>
<organism evidence="3">
    <name type="scientific">Bradyrhizobium quebecense</name>
    <dbReference type="NCBI Taxonomy" id="2748629"/>
    <lineage>
        <taxon>Bacteria</taxon>
        <taxon>Pseudomonadati</taxon>
        <taxon>Pseudomonadota</taxon>
        <taxon>Alphaproteobacteria</taxon>
        <taxon>Hyphomicrobiales</taxon>
        <taxon>Nitrobacteraceae</taxon>
        <taxon>Bradyrhizobium</taxon>
    </lineage>
</organism>
<evidence type="ECO:0000313" key="3">
    <source>
        <dbReference type="EMBL" id="NVL05931.1"/>
    </source>
</evidence>
<dbReference type="Proteomes" id="UP000692816">
    <property type="component" value="Unassembled WGS sequence"/>
</dbReference>
<feature type="signal peptide" evidence="1">
    <location>
        <begin position="1"/>
        <end position="34"/>
    </location>
</feature>
<evidence type="ECO:0000313" key="4">
    <source>
        <dbReference type="Proteomes" id="UP000692816"/>
    </source>
</evidence>
<keyword evidence="4" id="KW-1185">Reference proteome</keyword>